<feature type="compositionally biased region" description="Basic and acidic residues" evidence="1">
    <location>
        <begin position="66"/>
        <end position="78"/>
    </location>
</feature>
<reference evidence="2" key="1">
    <citation type="journal article" date="2022" name="bioRxiv">
        <title>Sequencing and chromosome-scale assembly of the giantPleurodeles waltlgenome.</title>
        <authorList>
            <person name="Brown T."/>
            <person name="Elewa A."/>
            <person name="Iarovenko S."/>
            <person name="Subramanian E."/>
            <person name="Araus A.J."/>
            <person name="Petzold A."/>
            <person name="Susuki M."/>
            <person name="Suzuki K.-i.T."/>
            <person name="Hayashi T."/>
            <person name="Toyoda A."/>
            <person name="Oliveira C."/>
            <person name="Osipova E."/>
            <person name="Leigh N.D."/>
            <person name="Simon A."/>
            <person name="Yun M.H."/>
        </authorList>
    </citation>
    <scope>NUCLEOTIDE SEQUENCE</scope>
    <source>
        <strain evidence="2">20211129_DDA</strain>
        <tissue evidence="2">Liver</tissue>
    </source>
</reference>
<feature type="compositionally biased region" description="Basic and acidic residues" evidence="1">
    <location>
        <begin position="1"/>
        <end position="18"/>
    </location>
</feature>
<proteinExistence type="predicted"/>
<feature type="region of interest" description="Disordered" evidence="1">
    <location>
        <begin position="1"/>
        <end position="102"/>
    </location>
</feature>
<dbReference type="AlphaFoldDB" id="A0AAV7PLR3"/>
<organism evidence="2 3">
    <name type="scientific">Pleurodeles waltl</name>
    <name type="common">Iberian ribbed newt</name>
    <dbReference type="NCBI Taxonomy" id="8319"/>
    <lineage>
        <taxon>Eukaryota</taxon>
        <taxon>Metazoa</taxon>
        <taxon>Chordata</taxon>
        <taxon>Craniata</taxon>
        <taxon>Vertebrata</taxon>
        <taxon>Euteleostomi</taxon>
        <taxon>Amphibia</taxon>
        <taxon>Batrachia</taxon>
        <taxon>Caudata</taxon>
        <taxon>Salamandroidea</taxon>
        <taxon>Salamandridae</taxon>
        <taxon>Pleurodelinae</taxon>
        <taxon>Pleurodeles</taxon>
    </lineage>
</organism>
<keyword evidence="3" id="KW-1185">Reference proteome</keyword>
<dbReference type="Proteomes" id="UP001066276">
    <property type="component" value="Chromosome 7"/>
</dbReference>
<comment type="caution">
    <text evidence="2">The sequence shown here is derived from an EMBL/GenBank/DDBJ whole genome shotgun (WGS) entry which is preliminary data.</text>
</comment>
<accession>A0AAV7PLR3</accession>
<name>A0AAV7PLR3_PLEWA</name>
<gene>
    <name evidence="2" type="ORF">NDU88_005124</name>
</gene>
<dbReference type="EMBL" id="JANPWB010000011">
    <property type="protein sequence ID" value="KAJ1126718.1"/>
    <property type="molecule type" value="Genomic_DNA"/>
</dbReference>
<evidence type="ECO:0000313" key="2">
    <source>
        <dbReference type="EMBL" id="KAJ1126718.1"/>
    </source>
</evidence>
<evidence type="ECO:0000313" key="3">
    <source>
        <dbReference type="Proteomes" id="UP001066276"/>
    </source>
</evidence>
<protein>
    <submittedName>
        <fullName evidence="2">Uncharacterized protein</fullName>
    </submittedName>
</protein>
<sequence length="102" mass="10747">MAGRRDRVPDADLGRAVDEAAQPVARRGLRPLPSLETAAWRSTAGRGRSGVSGPRAAALASAARSRIVDPEVPERQRGTEGPGGTSTQRALSLEPVERAQRP</sequence>
<feature type="compositionally biased region" description="Low complexity" evidence="1">
    <location>
        <begin position="55"/>
        <end position="65"/>
    </location>
</feature>
<evidence type="ECO:0000256" key="1">
    <source>
        <dbReference type="SAM" id="MobiDB-lite"/>
    </source>
</evidence>